<dbReference type="GO" id="GO:0004177">
    <property type="term" value="F:aminopeptidase activity"/>
    <property type="evidence" value="ECO:0007669"/>
    <property type="project" value="UniProtKB-KW"/>
</dbReference>
<dbReference type="EMBL" id="CP015136">
    <property type="protein sequence ID" value="AMY09314.1"/>
    <property type="molecule type" value="Genomic_DNA"/>
</dbReference>
<dbReference type="GO" id="GO:0006508">
    <property type="term" value="P:proteolysis"/>
    <property type="evidence" value="ECO:0007669"/>
    <property type="project" value="InterPro"/>
</dbReference>
<gene>
    <name evidence="5" type="primary">pip_2</name>
    <name evidence="5" type="ORF">LuPra_02529</name>
</gene>
<dbReference type="SUPFAM" id="SSF53474">
    <property type="entry name" value="alpha/beta-Hydrolases"/>
    <property type="match status" value="1"/>
</dbReference>
<dbReference type="GO" id="GO:0016020">
    <property type="term" value="C:membrane"/>
    <property type="evidence" value="ECO:0007669"/>
    <property type="project" value="TreeGrafter"/>
</dbReference>
<organism evidence="5 6">
    <name type="scientific">Luteitalea pratensis</name>
    <dbReference type="NCBI Taxonomy" id="1855912"/>
    <lineage>
        <taxon>Bacteria</taxon>
        <taxon>Pseudomonadati</taxon>
        <taxon>Acidobacteriota</taxon>
        <taxon>Vicinamibacteria</taxon>
        <taxon>Vicinamibacterales</taxon>
        <taxon>Vicinamibacteraceae</taxon>
        <taxon>Luteitalea</taxon>
    </lineage>
</organism>
<keyword evidence="3" id="KW-0732">Signal</keyword>
<evidence type="ECO:0000256" key="3">
    <source>
        <dbReference type="SAM" id="SignalP"/>
    </source>
</evidence>
<dbReference type="PRINTS" id="PR00111">
    <property type="entry name" value="ABHYDROLASE"/>
</dbReference>
<proteinExistence type="inferred from homology"/>
<feature type="chain" id="PRO_5007511724" evidence="3">
    <location>
        <begin position="20"/>
        <end position="324"/>
    </location>
</feature>
<dbReference type="InterPro" id="IPR029058">
    <property type="entry name" value="AB_hydrolase_fold"/>
</dbReference>
<dbReference type="Pfam" id="PF00561">
    <property type="entry name" value="Abhydrolase_1"/>
    <property type="match status" value="1"/>
</dbReference>
<evidence type="ECO:0000259" key="4">
    <source>
        <dbReference type="Pfam" id="PF00561"/>
    </source>
</evidence>
<keyword evidence="5" id="KW-0031">Aminopeptidase</keyword>
<dbReference type="OrthoDB" id="9775557at2"/>
<keyword evidence="2 5" id="KW-0378">Hydrolase</keyword>
<evidence type="ECO:0000256" key="2">
    <source>
        <dbReference type="ARBA" id="ARBA00022801"/>
    </source>
</evidence>
<comment type="similarity">
    <text evidence="1">Belongs to the peptidase S33 family.</text>
</comment>
<name>A0A143PNG3_LUTPR</name>
<evidence type="ECO:0000313" key="5">
    <source>
        <dbReference type="EMBL" id="AMY09314.1"/>
    </source>
</evidence>
<evidence type="ECO:0000313" key="6">
    <source>
        <dbReference type="Proteomes" id="UP000076079"/>
    </source>
</evidence>
<dbReference type="PANTHER" id="PTHR43798:SF33">
    <property type="entry name" value="HYDROLASE, PUTATIVE (AFU_ORTHOLOGUE AFUA_2G14860)-RELATED"/>
    <property type="match status" value="1"/>
</dbReference>
<keyword evidence="5" id="KW-0645">Protease</keyword>
<dbReference type="EC" id="3.4.11.5" evidence="5"/>
<dbReference type="InterPro" id="IPR002410">
    <property type="entry name" value="Peptidase_S33"/>
</dbReference>
<dbReference type="AlphaFoldDB" id="A0A143PNG3"/>
<sequence length="324" mass="35952" precursor="true">MHRLLTTFLVVLAAWPLAAQRYPDAQEDGHFTGADDVRLFYRKLGTGKDVVVMLHGGPGGTTNNGEEMAPLAKGRTLIFYDQRGGGRSDLVSDPTLLTANHHVRDLEALRQYFRLEQVSLLGISWGSGLAALYTAEHPARVSRLLLVSPMPVARFPFGPERREKIDAVLGRSMIVRRDEVARRIPTASDDDVLALCREQLSIGMSAYLVDQRHVARVADRCKQMPPAAIRNRPNVARAGMASLGDWDFRPLLTRLTMPALVFEGAKTNVPLNSTREWVSALPHARLLLIPDAGHEFWAEKPDEFVAAADTFLRGEYPKDAEVVK</sequence>
<reference evidence="5 6" key="1">
    <citation type="journal article" date="2016" name="Genome Announc.">
        <title>First Complete Genome Sequence of a Subdivision 6 Acidobacterium Strain.</title>
        <authorList>
            <person name="Huang S."/>
            <person name="Vieira S."/>
            <person name="Bunk B."/>
            <person name="Riedel T."/>
            <person name="Sproer C."/>
            <person name="Overmann J."/>
        </authorList>
    </citation>
    <scope>NUCLEOTIDE SEQUENCE [LARGE SCALE GENOMIC DNA]</scope>
    <source>
        <strain evidence="6">DSM 100886 HEG_-6_39</strain>
    </source>
</reference>
<dbReference type="KEGG" id="abac:LuPra_02529"/>
<dbReference type="InterPro" id="IPR050266">
    <property type="entry name" value="AB_hydrolase_sf"/>
</dbReference>
<evidence type="ECO:0000256" key="1">
    <source>
        <dbReference type="ARBA" id="ARBA00010088"/>
    </source>
</evidence>
<dbReference type="PRINTS" id="PR00793">
    <property type="entry name" value="PROAMNOPTASE"/>
</dbReference>
<feature type="domain" description="AB hydrolase-1" evidence="4">
    <location>
        <begin position="50"/>
        <end position="300"/>
    </location>
</feature>
<keyword evidence="6" id="KW-1185">Reference proteome</keyword>
<dbReference type="STRING" id="1855912.LuPra_02529"/>
<protein>
    <submittedName>
        <fullName evidence="5">Proline iminopeptidase</fullName>
        <ecNumber evidence="5">3.4.11.5</ecNumber>
    </submittedName>
</protein>
<dbReference type="InterPro" id="IPR000073">
    <property type="entry name" value="AB_hydrolase_1"/>
</dbReference>
<reference evidence="6" key="2">
    <citation type="submission" date="2016-04" db="EMBL/GenBank/DDBJ databases">
        <title>First Complete Genome Sequence of a Subdivision 6 Acidobacterium.</title>
        <authorList>
            <person name="Huang S."/>
            <person name="Vieira S."/>
            <person name="Bunk B."/>
            <person name="Riedel T."/>
            <person name="Sproeer C."/>
            <person name="Overmann J."/>
        </authorList>
    </citation>
    <scope>NUCLEOTIDE SEQUENCE [LARGE SCALE GENOMIC DNA]</scope>
    <source>
        <strain evidence="6">DSM 100886 HEG_-6_39</strain>
    </source>
</reference>
<dbReference type="Proteomes" id="UP000076079">
    <property type="component" value="Chromosome"/>
</dbReference>
<dbReference type="RefSeq" id="WP_110171072.1">
    <property type="nucleotide sequence ID" value="NZ_CP015136.1"/>
</dbReference>
<accession>A0A143PNG3</accession>
<dbReference type="PANTHER" id="PTHR43798">
    <property type="entry name" value="MONOACYLGLYCEROL LIPASE"/>
    <property type="match status" value="1"/>
</dbReference>
<dbReference type="Gene3D" id="3.40.50.1820">
    <property type="entry name" value="alpha/beta hydrolase"/>
    <property type="match status" value="1"/>
</dbReference>
<feature type="signal peptide" evidence="3">
    <location>
        <begin position="1"/>
        <end position="19"/>
    </location>
</feature>